<dbReference type="FunFam" id="1.10.238.10:FF:000001">
    <property type="entry name" value="Calmodulin 1"/>
    <property type="match status" value="1"/>
</dbReference>
<feature type="domain" description="EF-hand" evidence="3">
    <location>
        <begin position="7"/>
        <end position="42"/>
    </location>
</feature>
<dbReference type="CDD" id="cd00051">
    <property type="entry name" value="EFh"/>
    <property type="match status" value="1"/>
</dbReference>
<dbReference type="PANTHER" id="PTHR23049">
    <property type="entry name" value="MYOSIN REGULATORY LIGHT CHAIN 2"/>
    <property type="match status" value="1"/>
</dbReference>
<evidence type="ECO:0000313" key="5">
    <source>
        <dbReference type="RefSeq" id="XP_031554985.1"/>
    </source>
</evidence>
<dbReference type="OrthoDB" id="26525at2759"/>
<name>A0A6P8HQN5_ACTTE</name>
<keyword evidence="4" id="KW-1185">Reference proteome</keyword>
<dbReference type="Pfam" id="PF13499">
    <property type="entry name" value="EF-hand_7"/>
    <property type="match status" value="1"/>
</dbReference>
<dbReference type="SUPFAM" id="SSF47473">
    <property type="entry name" value="EF-hand"/>
    <property type="match status" value="1"/>
</dbReference>
<keyword evidence="2" id="KW-0106">Calcium</keyword>
<keyword evidence="1" id="KW-0677">Repeat</keyword>
<dbReference type="InParanoid" id="A0A6P8HQN5"/>
<evidence type="ECO:0000256" key="2">
    <source>
        <dbReference type="ARBA" id="ARBA00022837"/>
    </source>
</evidence>
<reference evidence="5" key="1">
    <citation type="submission" date="2025-08" db="UniProtKB">
        <authorList>
            <consortium name="RefSeq"/>
        </authorList>
    </citation>
    <scope>IDENTIFICATION</scope>
    <source>
        <tissue evidence="5">Tentacle</tissue>
    </source>
</reference>
<proteinExistence type="predicted"/>
<feature type="domain" description="EF-hand" evidence="3">
    <location>
        <begin position="117"/>
        <end position="152"/>
    </location>
</feature>
<feature type="domain" description="EF-hand" evidence="3">
    <location>
        <begin position="81"/>
        <end position="116"/>
    </location>
</feature>
<dbReference type="FunCoup" id="A0A6P8HQN5">
    <property type="interactions" value="262"/>
</dbReference>
<dbReference type="Gene3D" id="1.10.238.10">
    <property type="entry name" value="EF-hand"/>
    <property type="match status" value="1"/>
</dbReference>
<dbReference type="PROSITE" id="PS50222">
    <property type="entry name" value="EF_HAND_2"/>
    <property type="match status" value="3"/>
</dbReference>
<dbReference type="AlphaFoldDB" id="A0A6P8HQN5"/>
<dbReference type="KEGG" id="aten:116291895"/>
<dbReference type="Pfam" id="PF13833">
    <property type="entry name" value="EF-hand_8"/>
    <property type="match status" value="1"/>
</dbReference>
<dbReference type="PROSITE" id="PS00018">
    <property type="entry name" value="EF_HAND_1"/>
    <property type="match status" value="1"/>
</dbReference>
<dbReference type="Proteomes" id="UP000515163">
    <property type="component" value="Unplaced"/>
</dbReference>
<gene>
    <name evidence="5" type="primary">LOC116291895</name>
</gene>
<organism evidence="4 5">
    <name type="scientific">Actinia tenebrosa</name>
    <name type="common">Australian red waratah sea anemone</name>
    <dbReference type="NCBI Taxonomy" id="6105"/>
    <lineage>
        <taxon>Eukaryota</taxon>
        <taxon>Metazoa</taxon>
        <taxon>Cnidaria</taxon>
        <taxon>Anthozoa</taxon>
        <taxon>Hexacorallia</taxon>
        <taxon>Actiniaria</taxon>
        <taxon>Actiniidae</taxon>
        <taxon>Actinia</taxon>
    </lineage>
</organism>
<dbReference type="RefSeq" id="XP_031554985.1">
    <property type="nucleotide sequence ID" value="XM_031699125.1"/>
</dbReference>
<dbReference type="SMART" id="SM00054">
    <property type="entry name" value="EFh"/>
    <property type="match status" value="3"/>
</dbReference>
<accession>A0A6P8HQN5</accession>
<dbReference type="GeneID" id="116291895"/>
<evidence type="ECO:0000313" key="4">
    <source>
        <dbReference type="Proteomes" id="UP000515163"/>
    </source>
</evidence>
<dbReference type="InterPro" id="IPR011992">
    <property type="entry name" value="EF-hand-dom_pair"/>
</dbReference>
<protein>
    <submittedName>
        <fullName evidence="5">EF-hand calcium-binding domain-containing protein 11-like</fullName>
    </submittedName>
</protein>
<evidence type="ECO:0000259" key="3">
    <source>
        <dbReference type="PROSITE" id="PS50222"/>
    </source>
</evidence>
<sequence length="154" mass="17967">MQTIPEHDKSVIKEAFYIADEENKGYLNSFDFKVAMVCLFGYKPSSFEVAEILSKIDKSHCPGINMELFMQIASSKMKAQDHDDQIREIFRAFDMECRGFITLDNVKKIFYQVAPFMDTVNVEKVFREIDGDKDGRVSYKDFEFMMKYTVDNNS</sequence>
<dbReference type="InterPro" id="IPR002048">
    <property type="entry name" value="EF_hand_dom"/>
</dbReference>
<dbReference type="GO" id="GO:0005509">
    <property type="term" value="F:calcium ion binding"/>
    <property type="evidence" value="ECO:0007669"/>
    <property type="project" value="InterPro"/>
</dbReference>
<evidence type="ECO:0000256" key="1">
    <source>
        <dbReference type="ARBA" id="ARBA00022737"/>
    </source>
</evidence>
<dbReference type="InterPro" id="IPR050403">
    <property type="entry name" value="Myosin_RLC"/>
</dbReference>
<dbReference type="InterPro" id="IPR018247">
    <property type="entry name" value="EF_Hand_1_Ca_BS"/>
</dbReference>